<name>A0A916WXA6_9ACTN</name>
<reference evidence="2" key="1">
    <citation type="journal article" date="2014" name="Int. J. Syst. Evol. Microbiol.">
        <title>Complete genome sequence of Corynebacterium casei LMG S-19264T (=DSM 44701T), isolated from a smear-ripened cheese.</title>
        <authorList>
            <consortium name="US DOE Joint Genome Institute (JGI-PGF)"/>
            <person name="Walter F."/>
            <person name="Albersmeier A."/>
            <person name="Kalinowski J."/>
            <person name="Ruckert C."/>
        </authorList>
    </citation>
    <scope>NUCLEOTIDE SEQUENCE</scope>
    <source>
        <strain evidence="2">CGMCC 1.12827</strain>
    </source>
</reference>
<feature type="compositionally biased region" description="Polar residues" evidence="1">
    <location>
        <begin position="154"/>
        <end position="166"/>
    </location>
</feature>
<dbReference type="Pfam" id="PF06013">
    <property type="entry name" value="WXG100"/>
    <property type="match status" value="1"/>
</dbReference>
<dbReference type="Proteomes" id="UP000621454">
    <property type="component" value="Unassembled WGS sequence"/>
</dbReference>
<dbReference type="InterPro" id="IPR036689">
    <property type="entry name" value="ESAT-6-like_sf"/>
</dbReference>
<feature type="region of interest" description="Disordered" evidence="1">
    <location>
        <begin position="154"/>
        <end position="176"/>
    </location>
</feature>
<dbReference type="EMBL" id="BMGC01000019">
    <property type="protein sequence ID" value="GGB37006.1"/>
    <property type="molecule type" value="Genomic_DNA"/>
</dbReference>
<protein>
    <submittedName>
        <fullName evidence="2">Uncharacterized protein</fullName>
    </submittedName>
</protein>
<evidence type="ECO:0000313" key="3">
    <source>
        <dbReference type="Proteomes" id="UP000621454"/>
    </source>
</evidence>
<dbReference type="SUPFAM" id="SSF140453">
    <property type="entry name" value="EsxAB dimer-like"/>
    <property type="match status" value="1"/>
</dbReference>
<organism evidence="2 3">
    <name type="scientific">Gordonia jinhuaensis</name>
    <dbReference type="NCBI Taxonomy" id="1517702"/>
    <lineage>
        <taxon>Bacteria</taxon>
        <taxon>Bacillati</taxon>
        <taxon>Actinomycetota</taxon>
        <taxon>Actinomycetes</taxon>
        <taxon>Mycobacteriales</taxon>
        <taxon>Gordoniaceae</taxon>
        <taxon>Gordonia</taxon>
    </lineage>
</organism>
<evidence type="ECO:0000313" key="2">
    <source>
        <dbReference type="EMBL" id="GGB37006.1"/>
    </source>
</evidence>
<reference evidence="2" key="2">
    <citation type="submission" date="2020-09" db="EMBL/GenBank/DDBJ databases">
        <authorList>
            <person name="Sun Q."/>
            <person name="Zhou Y."/>
        </authorList>
    </citation>
    <scope>NUCLEOTIDE SEQUENCE</scope>
    <source>
        <strain evidence="2">CGMCC 1.12827</strain>
    </source>
</reference>
<evidence type="ECO:0000256" key="1">
    <source>
        <dbReference type="SAM" id="MobiDB-lite"/>
    </source>
</evidence>
<comment type="caution">
    <text evidence="2">The sequence shown here is derived from an EMBL/GenBank/DDBJ whole genome shotgun (WGS) entry which is preliminary data.</text>
</comment>
<keyword evidence="3" id="KW-1185">Reference proteome</keyword>
<dbReference type="AlphaFoldDB" id="A0A916WXA6"/>
<dbReference type="Gene3D" id="1.10.287.1060">
    <property type="entry name" value="ESAT-6-like"/>
    <property type="match status" value="1"/>
</dbReference>
<dbReference type="InterPro" id="IPR010310">
    <property type="entry name" value="T7SS_ESAT-6-like"/>
</dbReference>
<accession>A0A916WXA6</accession>
<sequence>MFDEIPNTAAISSGFHFWTSAIEIPTADPLLTTTFAQTTSPRAIETLCHIMDRDHRGQNCDRETVMSDFTVDPQDLHISGHQCATLRTESHEVFTQGHARIDDAVASGWIGSSAQAMQAALEVMRASGAEIIERLDDHSRKFIESATAYQQHDQAAANSITNSGKSFTDPGPLNLD</sequence>
<proteinExistence type="predicted"/>
<gene>
    <name evidence="2" type="ORF">GCM10011489_26060</name>
</gene>